<dbReference type="Gene3D" id="1.10.132.20">
    <property type="entry name" value="Ribosome-recycling factor"/>
    <property type="match status" value="1"/>
</dbReference>
<dbReference type="Gene3D" id="3.30.1360.40">
    <property type="match status" value="1"/>
</dbReference>
<organism evidence="7 8">
    <name type="scientific">Xylocopilactobacillus apicola</name>
    <dbReference type="NCBI Taxonomy" id="2932184"/>
    <lineage>
        <taxon>Bacteria</taxon>
        <taxon>Bacillati</taxon>
        <taxon>Bacillota</taxon>
        <taxon>Bacilli</taxon>
        <taxon>Lactobacillales</taxon>
        <taxon>Lactobacillaceae</taxon>
        <taxon>Xylocopilactobacillus</taxon>
    </lineage>
</organism>
<evidence type="ECO:0000256" key="1">
    <source>
        <dbReference type="ARBA" id="ARBA00004496"/>
    </source>
</evidence>
<dbReference type="InterPro" id="IPR023584">
    <property type="entry name" value="Ribosome_recyc_fac_dom"/>
</dbReference>
<reference evidence="7 8" key="1">
    <citation type="journal article" date="2023" name="Microbiol. Spectr.">
        <title>Symbiosis of Carpenter Bees with Uncharacterized Lactic Acid Bacteria Showing NAD Auxotrophy.</title>
        <authorList>
            <person name="Kawasaki S."/>
            <person name="Ozawa K."/>
            <person name="Mori T."/>
            <person name="Yamamoto A."/>
            <person name="Ito M."/>
            <person name="Ohkuma M."/>
            <person name="Sakamoto M."/>
            <person name="Matsutani M."/>
        </authorList>
    </citation>
    <scope>NUCLEOTIDE SEQUENCE [LARGE SCALE GENOMIC DNA]</scope>
    <source>
        <strain evidence="7 8">XA3</strain>
    </source>
</reference>
<evidence type="ECO:0000256" key="4">
    <source>
        <dbReference type="ARBA" id="ARBA00022917"/>
    </source>
</evidence>
<dbReference type="Proteomes" id="UP001321861">
    <property type="component" value="Chromosome"/>
</dbReference>
<dbReference type="GO" id="GO:0005737">
    <property type="term" value="C:cytoplasm"/>
    <property type="evidence" value="ECO:0007669"/>
    <property type="project" value="UniProtKB-SubCell"/>
</dbReference>
<dbReference type="FunFam" id="3.30.1360.40:FF:000001">
    <property type="entry name" value="Ribosome-recycling factor"/>
    <property type="match status" value="1"/>
</dbReference>
<dbReference type="HAMAP" id="MF_00040">
    <property type="entry name" value="RRF"/>
    <property type="match status" value="1"/>
</dbReference>
<evidence type="ECO:0000256" key="3">
    <source>
        <dbReference type="ARBA" id="ARBA00022490"/>
    </source>
</evidence>
<dbReference type="KEGG" id="xap:XA3_08300"/>
<comment type="similarity">
    <text evidence="2 5">Belongs to the RRF family.</text>
</comment>
<protein>
    <recommendedName>
        <fullName evidence="5">Ribosome-recycling factor</fullName>
        <shortName evidence="5">RRF</shortName>
    </recommendedName>
    <alternativeName>
        <fullName evidence="5">Ribosome-releasing factor</fullName>
    </alternativeName>
</protein>
<sequence length="185" mass="20781">MNDEIISKMKTQMKKTSENLELELGRIRAGRANASLVNDIMVDYYGTPTPLGQIASVSTPEARLIQITPFDKTALKGIEAAINMSDLGINPTIDNSMIRLVIPQLTGESRKDLVKEVKKYAEESKVAVRNARRDAIDALKKEKKNGDISEDVMHQKENEVQKQHDEYIKKIDEIAANKEKEITTI</sequence>
<dbReference type="InterPro" id="IPR002661">
    <property type="entry name" value="Ribosome_recyc_fac"/>
</dbReference>
<dbReference type="PANTHER" id="PTHR20982">
    <property type="entry name" value="RIBOSOME RECYCLING FACTOR"/>
    <property type="match status" value="1"/>
</dbReference>
<dbReference type="GO" id="GO:0006415">
    <property type="term" value="P:translational termination"/>
    <property type="evidence" value="ECO:0007669"/>
    <property type="project" value="UniProtKB-UniRule"/>
</dbReference>
<dbReference type="FunFam" id="1.10.132.20:FF:000001">
    <property type="entry name" value="Ribosome-recycling factor"/>
    <property type="match status" value="1"/>
</dbReference>
<dbReference type="CDD" id="cd00520">
    <property type="entry name" value="RRF"/>
    <property type="match status" value="1"/>
</dbReference>
<gene>
    <name evidence="5 7" type="primary">frr</name>
    <name evidence="7" type="ORF">XA3_08300</name>
</gene>
<dbReference type="InterPro" id="IPR036191">
    <property type="entry name" value="RRF_sf"/>
</dbReference>
<evidence type="ECO:0000256" key="5">
    <source>
        <dbReference type="HAMAP-Rule" id="MF_00040"/>
    </source>
</evidence>
<accession>A0AAU9D3Q0</accession>
<keyword evidence="8" id="KW-1185">Reference proteome</keyword>
<proteinExistence type="inferred from homology"/>
<dbReference type="GO" id="GO:0043023">
    <property type="term" value="F:ribosomal large subunit binding"/>
    <property type="evidence" value="ECO:0007669"/>
    <property type="project" value="TreeGrafter"/>
</dbReference>
<dbReference type="Pfam" id="PF01765">
    <property type="entry name" value="RRF"/>
    <property type="match status" value="1"/>
</dbReference>
<evidence type="ECO:0000313" key="7">
    <source>
        <dbReference type="EMBL" id="BDR58389.1"/>
    </source>
</evidence>
<dbReference type="SUPFAM" id="SSF55194">
    <property type="entry name" value="Ribosome recycling factor, RRF"/>
    <property type="match status" value="1"/>
</dbReference>
<evidence type="ECO:0000256" key="2">
    <source>
        <dbReference type="ARBA" id="ARBA00005912"/>
    </source>
</evidence>
<comment type="subcellular location">
    <subcellularLocation>
        <location evidence="1 5">Cytoplasm</location>
    </subcellularLocation>
</comment>
<name>A0AAU9D3Q0_9LACO</name>
<dbReference type="NCBIfam" id="TIGR00496">
    <property type="entry name" value="frr"/>
    <property type="match status" value="1"/>
</dbReference>
<keyword evidence="3 5" id="KW-0963">Cytoplasm</keyword>
<keyword evidence="4 5" id="KW-0648">Protein biosynthesis</keyword>
<comment type="function">
    <text evidence="5">Responsible for the release of ribosomes from messenger RNA at the termination of protein biosynthesis. May increase the efficiency of translation by recycling ribosomes from one round of translation to another.</text>
</comment>
<dbReference type="AlphaFoldDB" id="A0AAU9D3Q0"/>
<evidence type="ECO:0000313" key="8">
    <source>
        <dbReference type="Proteomes" id="UP001321861"/>
    </source>
</evidence>
<feature type="domain" description="Ribosome recycling factor" evidence="6">
    <location>
        <begin position="22"/>
        <end position="182"/>
    </location>
</feature>
<dbReference type="EMBL" id="AP026802">
    <property type="protein sequence ID" value="BDR58389.1"/>
    <property type="molecule type" value="Genomic_DNA"/>
</dbReference>
<evidence type="ECO:0000259" key="6">
    <source>
        <dbReference type="Pfam" id="PF01765"/>
    </source>
</evidence>
<dbReference type="PANTHER" id="PTHR20982:SF3">
    <property type="entry name" value="MITOCHONDRIAL RIBOSOME RECYCLING FACTOR PSEUDO 1"/>
    <property type="match status" value="1"/>
</dbReference>
<dbReference type="RefSeq" id="WP_317636584.1">
    <property type="nucleotide sequence ID" value="NZ_AP026802.1"/>
</dbReference>